<dbReference type="PANTHER" id="PTHR12968">
    <property type="entry name" value="B9 DOMAIN-CONTAINING"/>
    <property type="match status" value="1"/>
</dbReference>
<reference evidence="9" key="2">
    <citation type="submission" date="2015-02" db="UniProtKB">
        <authorList>
            <consortium name="EnsemblMetazoa"/>
        </authorList>
    </citation>
    <scope>IDENTIFICATION</scope>
</reference>
<organism evidence="9 10">
    <name type="scientific">Strigamia maritima</name>
    <name type="common">European centipede</name>
    <name type="synonym">Geophilus maritimus</name>
    <dbReference type="NCBI Taxonomy" id="126957"/>
    <lineage>
        <taxon>Eukaryota</taxon>
        <taxon>Metazoa</taxon>
        <taxon>Ecdysozoa</taxon>
        <taxon>Arthropoda</taxon>
        <taxon>Myriapoda</taxon>
        <taxon>Chilopoda</taxon>
        <taxon>Pleurostigmophora</taxon>
        <taxon>Geophilomorpha</taxon>
        <taxon>Linotaeniidae</taxon>
        <taxon>Strigamia</taxon>
    </lineage>
</organism>
<protein>
    <recommendedName>
        <fullName evidence="7">B9 domain-containing protein 2</fullName>
    </recommendedName>
</protein>
<dbReference type="eggNOG" id="KOG4028">
    <property type="taxonomic scope" value="Eukaryota"/>
</dbReference>
<evidence type="ECO:0000256" key="4">
    <source>
        <dbReference type="ARBA" id="ARBA00023212"/>
    </source>
</evidence>
<dbReference type="GO" id="GO:0060271">
    <property type="term" value="P:cilium assembly"/>
    <property type="evidence" value="ECO:0007669"/>
    <property type="project" value="TreeGrafter"/>
</dbReference>
<name>T1JIR5_STRMM</name>
<evidence type="ECO:0000256" key="5">
    <source>
        <dbReference type="ARBA" id="ARBA00023273"/>
    </source>
</evidence>
<comment type="subcellular location">
    <subcellularLocation>
        <location evidence="1">Cytoplasm</location>
        <location evidence="1">Cytoskeleton</location>
        <location evidence="1">Cilium basal body</location>
    </subcellularLocation>
</comment>
<dbReference type="InterPro" id="IPR011677">
    <property type="entry name" value="TCTN1-3_dom"/>
</dbReference>
<evidence type="ECO:0000256" key="1">
    <source>
        <dbReference type="ARBA" id="ARBA00004120"/>
    </source>
</evidence>
<dbReference type="GO" id="GO:0036038">
    <property type="term" value="C:MKS complex"/>
    <property type="evidence" value="ECO:0007669"/>
    <property type="project" value="TreeGrafter"/>
</dbReference>
<feature type="domain" description="Tectonic-1-3" evidence="8">
    <location>
        <begin position="214"/>
        <end position="365"/>
    </location>
</feature>
<sequence length="564" mass="63935">MAEVHVIGQIVGASGFPTQSLFCKWGLHAGGAWKIISGVKEGQTQIDISQFDNKSYWSHPIDVHFATKGIQGWPKFYFQVWHHDRFGRDELYGYGFCHIPTTPGIHHLDCPTWRPTGSLFDSVNQFFLGGGPQLRNVNNIFCANDRFRLLTTSMGTVHLEVGILLRNFDKYGVELEEDISCYMEWAPMKHSNVFKTIQNYFIHSLTLTNFDLIWKIGQPVLALKSDDHYFLLGFPNGKSCSSTGPILYLIDTAITCEHFVNSKESCEENIFLNFSIYFNNKKIVENGTSNHTIDHFQCDKEYNNCNTGDFQPLIYNTTTEMCENVITRVKYTFFHNGIHGIVKSDVKLAVENVKGITKQHFEVEFKWANDSTEAIMKKSGNPGYLIGRPVIAAISTNNSIENISVLTFPFSEQTDKCPMSGVVNFGESLVFSCEVLIPYANLGAMCDLLRNETRYLNQLTFNTIGSYGDLNTTNLHNWIPINSYTKRNKLSTSSFPLCRNVSLVFRLTFEYALTGHRALPQSKIVAASFESVNTDYSFTCIGLKNCRTGIHRVSLRFLIAFINF</sequence>
<dbReference type="STRING" id="126957.T1JIR5"/>
<reference evidence="10" key="1">
    <citation type="submission" date="2011-05" db="EMBL/GenBank/DDBJ databases">
        <authorList>
            <person name="Richards S.R."/>
            <person name="Qu J."/>
            <person name="Jiang H."/>
            <person name="Jhangiani S.N."/>
            <person name="Agravi P."/>
            <person name="Goodspeed R."/>
            <person name="Gross S."/>
            <person name="Mandapat C."/>
            <person name="Jackson L."/>
            <person name="Mathew T."/>
            <person name="Pu L."/>
            <person name="Thornton R."/>
            <person name="Saada N."/>
            <person name="Wilczek-Boney K.B."/>
            <person name="Lee S."/>
            <person name="Kovar C."/>
            <person name="Wu Y."/>
            <person name="Scherer S.E."/>
            <person name="Worley K.C."/>
            <person name="Muzny D.M."/>
            <person name="Gibbs R."/>
        </authorList>
    </citation>
    <scope>NUCLEOTIDE SEQUENCE</scope>
    <source>
        <strain evidence="10">Brora</strain>
    </source>
</reference>
<accession>T1JIR5</accession>
<dbReference type="Pfam" id="PF07773">
    <property type="entry name" value="TCTN_DUF1619"/>
    <property type="match status" value="2"/>
</dbReference>
<dbReference type="PANTHER" id="PTHR12968:SF2">
    <property type="entry name" value="B9 DOMAIN-CONTAINING PROTEIN 2"/>
    <property type="match status" value="1"/>
</dbReference>
<keyword evidence="3" id="KW-0970">Cilium biogenesis/degradation</keyword>
<dbReference type="Proteomes" id="UP000014500">
    <property type="component" value="Unassembled WGS sequence"/>
</dbReference>
<evidence type="ECO:0000256" key="7">
    <source>
        <dbReference type="ARBA" id="ARBA00039272"/>
    </source>
</evidence>
<evidence type="ECO:0000259" key="8">
    <source>
        <dbReference type="Pfam" id="PF07773"/>
    </source>
</evidence>
<keyword evidence="4" id="KW-0206">Cytoskeleton</keyword>
<dbReference type="EMBL" id="JH431868">
    <property type="status" value="NOT_ANNOTATED_CDS"/>
    <property type="molecule type" value="Genomic_DNA"/>
</dbReference>
<proteinExistence type="inferred from homology"/>
<keyword evidence="2" id="KW-0963">Cytoplasm</keyword>
<evidence type="ECO:0000256" key="2">
    <source>
        <dbReference type="ARBA" id="ARBA00022490"/>
    </source>
</evidence>
<keyword evidence="10" id="KW-1185">Reference proteome</keyword>
<evidence type="ECO:0000313" key="10">
    <source>
        <dbReference type="Proteomes" id="UP000014500"/>
    </source>
</evidence>
<dbReference type="PhylomeDB" id="T1JIR5"/>
<evidence type="ECO:0000256" key="6">
    <source>
        <dbReference type="ARBA" id="ARBA00038411"/>
    </source>
</evidence>
<dbReference type="AlphaFoldDB" id="T1JIR5"/>
<dbReference type="HOGENOM" id="CLU_483428_0_0_1"/>
<dbReference type="PROSITE" id="PS51381">
    <property type="entry name" value="C2_B9"/>
    <property type="match status" value="1"/>
</dbReference>
<comment type="similarity">
    <text evidence="6">Belongs to the B9D family.</text>
</comment>
<evidence type="ECO:0000313" key="9">
    <source>
        <dbReference type="EnsemblMetazoa" id="SMAR013746-PA"/>
    </source>
</evidence>
<dbReference type="Pfam" id="PF07162">
    <property type="entry name" value="B9-C2"/>
    <property type="match status" value="1"/>
</dbReference>
<feature type="domain" description="Tectonic-1-3" evidence="8">
    <location>
        <begin position="380"/>
        <end position="563"/>
    </location>
</feature>
<keyword evidence="5" id="KW-0966">Cell projection</keyword>
<dbReference type="EnsemblMetazoa" id="SMAR013746-RA">
    <property type="protein sequence ID" value="SMAR013746-PA"/>
    <property type="gene ID" value="SMAR013746"/>
</dbReference>
<evidence type="ECO:0000256" key="3">
    <source>
        <dbReference type="ARBA" id="ARBA00022794"/>
    </source>
</evidence>
<dbReference type="InterPro" id="IPR010796">
    <property type="entry name" value="C2_B9-type_dom"/>
</dbReference>